<protein>
    <submittedName>
        <fullName evidence="4">OmpA-like transmembrane region</fullName>
    </submittedName>
</protein>
<dbReference type="InterPro" id="IPR011250">
    <property type="entry name" value="OMP/PagP_B-barrel"/>
</dbReference>
<keyword evidence="5" id="KW-1185">Reference proteome</keyword>
<feature type="chain" id="PRO_5003993567" evidence="2">
    <location>
        <begin position="24"/>
        <end position="208"/>
    </location>
</feature>
<dbReference type="SUPFAM" id="SSF56925">
    <property type="entry name" value="OMPA-like"/>
    <property type="match status" value="1"/>
</dbReference>
<dbReference type="PATRIC" id="fig|1056511.3.peg.1243"/>
<accession>L8JD11</accession>
<name>L8JD11_9GAMM</name>
<keyword evidence="4" id="KW-0812">Transmembrane</keyword>
<proteinExistence type="predicted"/>
<keyword evidence="4" id="KW-0472">Membrane</keyword>
<dbReference type="Pfam" id="PF13505">
    <property type="entry name" value="OMP_b-brl"/>
    <property type="match status" value="1"/>
</dbReference>
<dbReference type="RefSeq" id="WP_007463619.1">
    <property type="nucleotide sequence ID" value="NZ_AMZO01000006.1"/>
</dbReference>
<sequence>MKKGLFRLCMAVSLFPVVVNAQAFDNYYFGISAGKAELDANASSNHNDIKPEGFYDITIDDSDTAFKIFGGAEINDNISLEAFYTNLGQYTVNADFTKQNITANTDIRYDIESVGIDLVGSFPLSETFNIFGKIGMQYWYVDSIVDVSSNTSAYYIKHQSDLETGFDPTYGIGIAMNIHQFSVRAEYEVYKIDEEDINMMSVGVAYHF</sequence>
<keyword evidence="1 2" id="KW-0732">Signal</keyword>
<dbReference type="AlphaFoldDB" id="L8JD11"/>
<gene>
    <name evidence="4" type="ORF">C942_04414</name>
</gene>
<dbReference type="OrthoDB" id="5735897at2"/>
<evidence type="ECO:0000259" key="3">
    <source>
        <dbReference type="Pfam" id="PF13505"/>
    </source>
</evidence>
<evidence type="ECO:0000313" key="4">
    <source>
        <dbReference type="EMBL" id="ELR66716.1"/>
    </source>
</evidence>
<feature type="signal peptide" evidence="2">
    <location>
        <begin position="1"/>
        <end position="23"/>
    </location>
</feature>
<comment type="caution">
    <text evidence="4">The sequence shown here is derived from an EMBL/GenBank/DDBJ whole genome shotgun (WGS) entry which is preliminary data.</text>
</comment>
<dbReference type="EMBL" id="AMZO01000006">
    <property type="protein sequence ID" value="ELR66716.1"/>
    <property type="molecule type" value="Genomic_DNA"/>
</dbReference>
<evidence type="ECO:0000256" key="1">
    <source>
        <dbReference type="ARBA" id="ARBA00022729"/>
    </source>
</evidence>
<organism evidence="4 5">
    <name type="scientific">Photobacterium marinum</name>
    <dbReference type="NCBI Taxonomy" id="1056511"/>
    <lineage>
        <taxon>Bacteria</taxon>
        <taxon>Pseudomonadati</taxon>
        <taxon>Pseudomonadota</taxon>
        <taxon>Gammaproteobacteria</taxon>
        <taxon>Vibrionales</taxon>
        <taxon>Vibrionaceae</taxon>
        <taxon>Photobacterium</taxon>
    </lineage>
</organism>
<feature type="domain" description="Outer membrane protein beta-barrel" evidence="3">
    <location>
        <begin position="10"/>
        <end position="208"/>
    </location>
</feature>
<dbReference type="InterPro" id="IPR027385">
    <property type="entry name" value="Beta-barrel_OMP"/>
</dbReference>
<evidence type="ECO:0000313" key="5">
    <source>
        <dbReference type="Proteomes" id="UP000011134"/>
    </source>
</evidence>
<dbReference type="Proteomes" id="UP000011134">
    <property type="component" value="Unassembled WGS sequence"/>
</dbReference>
<evidence type="ECO:0000256" key="2">
    <source>
        <dbReference type="SAM" id="SignalP"/>
    </source>
</evidence>
<dbReference type="Gene3D" id="2.40.160.20">
    <property type="match status" value="1"/>
</dbReference>
<reference evidence="4 5" key="1">
    <citation type="submission" date="2012-12" db="EMBL/GenBank/DDBJ databases">
        <title>Genome Assembly of Photobacterium sp. AK15.</title>
        <authorList>
            <person name="Khatri I."/>
            <person name="Vaidya B."/>
            <person name="Srinivas T.N.R."/>
            <person name="Subramanian S."/>
            <person name="Pinnaka A."/>
        </authorList>
    </citation>
    <scope>NUCLEOTIDE SEQUENCE [LARGE SCALE GENOMIC DNA]</scope>
    <source>
        <strain evidence="4 5">AK15</strain>
    </source>
</reference>